<evidence type="ECO:0000313" key="2">
    <source>
        <dbReference type="Proteomes" id="UP000004826"/>
    </source>
</evidence>
<dbReference type="Proteomes" id="UP000004826">
    <property type="component" value="Unassembled WGS sequence"/>
</dbReference>
<gene>
    <name evidence="1" type="ORF">HMPREF9391_0778</name>
</gene>
<proteinExistence type="predicted"/>
<sequence>MIVILLSFSLLKIKKGEQYSIVLHDKFVKKKNPAKLIFGRVFGRKLN</sequence>
<organism evidence="1 2">
    <name type="scientific">Streptococcus sanguinis SK408</name>
    <dbReference type="NCBI Taxonomy" id="888818"/>
    <lineage>
        <taxon>Bacteria</taxon>
        <taxon>Bacillati</taxon>
        <taxon>Bacillota</taxon>
        <taxon>Bacilli</taxon>
        <taxon>Lactobacillales</taxon>
        <taxon>Streptococcaceae</taxon>
        <taxon>Streptococcus</taxon>
    </lineage>
</organism>
<evidence type="ECO:0000313" key="1">
    <source>
        <dbReference type="EMBL" id="EGF19552.1"/>
    </source>
</evidence>
<protein>
    <submittedName>
        <fullName evidence="1">Uncharacterized protein</fullName>
    </submittedName>
</protein>
<comment type="caution">
    <text evidence="1">The sequence shown here is derived from an EMBL/GenBank/DDBJ whole genome shotgun (WGS) entry which is preliminary data.</text>
</comment>
<name>F2CDB2_STRSA</name>
<dbReference type="AlphaFoldDB" id="F2CDB2"/>
<reference evidence="1 2" key="1">
    <citation type="submission" date="2011-02" db="EMBL/GenBank/DDBJ databases">
        <authorList>
            <person name="Muzny D."/>
            <person name="Qin X."/>
            <person name="Deng J."/>
            <person name="Jiang H."/>
            <person name="Liu Y."/>
            <person name="Qu J."/>
            <person name="Song X.-Z."/>
            <person name="Zhang L."/>
            <person name="Thornton R."/>
            <person name="Coyle M."/>
            <person name="Francisco L."/>
            <person name="Jackson L."/>
            <person name="Javaid M."/>
            <person name="Korchina V."/>
            <person name="Kovar C."/>
            <person name="Mata R."/>
            <person name="Mathew T."/>
            <person name="Ngo R."/>
            <person name="Nguyen L."/>
            <person name="Nguyen N."/>
            <person name="Okwuonu G."/>
            <person name="Ongeri F."/>
            <person name="Pham C."/>
            <person name="Simmons D."/>
            <person name="Wilczek-Boney K."/>
            <person name="Hale W."/>
            <person name="Jakkamsetti A."/>
            <person name="Pham P."/>
            <person name="Ruth R."/>
            <person name="San Lucas F."/>
            <person name="Warren J."/>
            <person name="Zhang J."/>
            <person name="Zhao Z."/>
            <person name="Zhou C."/>
            <person name="Zhu D."/>
            <person name="Lee S."/>
            <person name="Bess C."/>
            <person name="Blankenburg K."/>
            <person name="Forbes L."/>
            <person name="Fu Q."/>
            <person name="Gubbala S."/>
            <person name="Hirani K."/>
            <person name="Jayaseelan J.C."/>
            <person name="Lara F."/>
            <person name="Munidasa M."/>
            <person name="Palculict T."/>
            <person name="Patil S."/>
            <person name="Pu L.-L."/>
            <person name="Saada N."/>
            <person name="Tang L."/>
            <person name="Weissenberger G."/>
            <person name="Zhu Y."/>
            <person name="Hemphill L."/>
            <person name="Shang Y."/>
            <person name="Youmans B."/>
            <person name="Ayvaz T."/>
            <person name="Ross M."/>
            <person name="Santibanez J."/>
            <person name="Aqrawi P."/>
            <person name="Gross S."/>
            <person name="Joshi V."/>
            <person name="Fowler G."/>
            <person name="Nazareth L."/>
            <person name="Reid J."/>
            <person name="Worley K."/>
            <person name="Petrosino J."/>
            <person name="Highlander S."/>
            <person name="Gibbs R."/>
        </authorList>
    </citation>
    <scope>NUCLEOTIDE SEQUENCE [LARGE SCALE GENOMIC DNA]</scope>
    <source>
        <strain evidence="1 2">SK408</strain>
    </source>
</reference>
<dbReference type="HOGENOM" id="CLU_3173886_0_0_9"/>
<dbReference type="EMBL" id="AFBE01000005">
    <property type="protein sequence ID" value="EGF19552.1"/>
    <property type="molecule type" value="Genomic_DNA"/>
</dbReference>
<accession>F2CDB2</accession>